<sequence>MSLNGYPQELIERIIDFIKGNEQKVSYPPADVLVIHIGTGRPHIYASDDLRSCSLVSRAWLPRSRYHLFRHITLYGRYSPPRFRTRQLCHMFTTCSCMMQGILTTTRCAGCTRHFLDWHC</sequence>
<dbReference type="EMBL" id="KN832993">
    <property type="protein sequence ID" value="KIM82718.1"/>
    <property type="molecule type" value="Genomic_DNA"/>
</dbReference>
<evidence type="ECO:0000313" key="1">
    <source>
        <dbReference type="EMBL" id="KIM82718.1"/>
    </source>
</evidence>
<accession>A0A0C3B8V7</accession>
<dbReference type="InParanoid" id="A0A0C3B8V7"/>
<name>A0A0C3B8V7_PILCF</name>
<organism evidence="1 2">
    <name type="scientific">Piloderma croceum (strain F 1598)</name>
    <dbReference type="NCBI Taxonomy" id="765440"/>
    <lineage>
        <taxon>Eukaryota</taxon>
        <taxon>Fungi</taxon>
        <taxon>Dikarya</taxon>
        <taxon>Basidiomycota</taxon>
        <taxon>Agaricomycotina</taxon>
        <taxon>Agaricomycetes</taxon>
        <taxon>Agaricomycetidae</taxon>
        <taxon>Atheliales</taxon>
        <taxon>Atheliaceae</taxon>
        <taxon>Piloderma</taxon>
    </lineage>
</organism>
<keyword evidence="2" id="KW-1185">Reference proteome</keyword>
<dbReference type="HOGENOM" id="CLU_2050494_0_0_1"/>
<reference evidence="2" key="2">
    <citation type="submission" date="2015-01" db="EMBL/GenBank/DDBJ databases">
        <title>Evolutionary Origins and Diversification of the Mycorrhizal Mutualists.</title>
        <authorList>
            <consortium name="DOE Joint Genome Institute"/>
            <consortium name="Mycorrhizal Genomics Consortium"/>
            <person name="Kohler A."/>
            <person name="Kuo A."/>
            <person name="Nagy L.G."/>
            <person name="Floudas D."/>
            <person name="Copeland A."/>
            <person name="Barry K.W."/>
            <person name="Cichocki N."/>
            <person name="Veneault-Fourrey C."/>
            <person name="LaButti K."/>
            <person name="Lindquist E.A."/>
            <person name="Lipzen A."/>
            <person name="Lundell T."/>
            <person name="Morin E."/>
            <person name="Murat C."/>
            <person name="Riley R."/>
            <person name="Ohm R."/>
            <person name="Sun H."/>
            <person name="Tunlid A."/>
            <person name="Henrissat B."/>
            <person name="Grigoriev I.V."/>
            <person name="Hibbett D.S."/>
            <person name="Martin F."/>
        </authorList>
    </citation>
    <scope>NUCLEOTIDE SEQUENCE [LARGE SCALE GENOMIC DNA]</scope>
    <source>
        <strain evidence="2">F 1598</strain>
    </source>
</reference>
<gene>
    <name evidence="1" type="ORF">PILCRDRAFT_454554</name>
</gene>
<proteinExistence type="predicted"/>
<dbReference type="OrthoDB" id="2788229at2759"/>
<protein>
    <submittedName>
        <fullName evidence="1">Uncharacterized protein</fullName>
    </submittedName>
</protein>
<dbReference type="Proteomes" id="UP000054166">
    <property type="component" value="Unassembled WGS sequence"/>
</dbReference>
<reference evidence="1 2" key="1">
    <citation type="submission" date="2014-04" db="EMBL/GenBank/DDBJ databases">
        <authorList>
            <consortium name="DOE Joint Genome Institute"/>
            <person name="Kuo A."/>
            <person name="Tarkka M."/>
            <person name="Buscot F."/>
            <person name="Kohler A."/>
            <person name="Nagy L.G."/>
            <person name="Floudas D."/>
            <person name="Copeland A."/>
            <person name="Barry K.W."/>
            <person name="Cichocki N."/>
            <person name="Veneault-Fourrey C."/>
            <person name="LaButti K."/>
            <person name="Lindquist E.A."/>
            <person name="Lipzen A."/>
            <person name="Lundell T."/>
            <person name="Morin E."/>
            <person name="Murat C."/>
            <person name="Sun H."/>
            <person name="Tunlid A."/>
            <person name="Henrissat B."/>
            <person name="Grigoriev I.V."/>
            <person name="Hibbett D.S."/>
            <person name="Martin F."/>
            <person name="Nordberg H.P."/>
            <person name="Cantor M.N."/>
            <person name="Hua S.X."/>
        </authorList>
    </citation>
    <scope>NUCLEOTIDE SEQUENCE [LARGE SCALE GENOMIC DNA]</scope>
    <source>
        <strain evidence="1 2">F 1598</strain>
    </source>
</reference>
<evidence type="ECO:0000313" key="2">
    <source>
        <dbReference type="Proteomes" id="UP000054166"/>
    </source>
</evidence>
<dbReference type="AlphaFoldDB" id="A0A0C3B8V7"/>